<organism evidence="5 6">
    <name type="scientific">Aeromonas simiae</name>
    <dbReference type="NCBI Taxonomy" id="218936"/>
    <lineage>
        <taxon>Bacteria</taxon>
        <taxon>Pseudomonadati</taxon>
        <taxon>Pseudomonadota</taxon>
        <taxon>Gammaproteobacteria</taxon>
        <taxon>Aeromonadales</taxon>
        <taxon>Aeromonadaceae</taxon>
        <taxon>Aeromonas</taxon>
    </lineage>
</organism>
<evidence type="ECO:0000313" key="6">
    <source>
        <dbReference type="Proteomes" id="UP000594034"/>
    </source>
</evidence>
<sequence length="352" mass="39080">MYPIRTGKGMLGRGWRVFGLALRGSQVAAGMREAGIEVLEVGSRAEALLRLPVLLRWLRQREIGVVHCHKSGDLLLAALLKSWHPLRLIFTEHMGVRRPKRDWLHRWIYGKVDLVLSISDETLRRNRIALPLPAERFRRLWLGTELQGCSEPAAAIRRELGLPDGPLIGMVGRFSRAKGQGELLKAFILLLARYPTAQLLLVGGKLATEGANEPFVAELQGFIDEHQLAERVHLTGFRRDTRRLLQAMDVVVIPSHNEAFGLTVIEAMAAGKPIVGADSGAIPEVLGEAGLLANVFDPAALAQQIMRVLDDPELAASLQTQARLRAEQEFGLAAHLMRLERCYLDPCDPYPF</sequence>
<keyword evidence="6" id="KW-1185">Reference proteome</keyword>
<evidence type="ECO:0000256" key="2">
    <source>
        <dbReference type="ARBA" id="ARBA00022679"/>
    </source>
</evidence>
<dbReference type="KEGG" id="asim:FE240_16715"/>
<keyword evidence="1" id="KW-0328">Glycosyltransferase</keyword>
<dbReference type="PANTHER" id="PTHR12526:SF510">
    <property type="entry name" value="D-INOSITOL 3-PHOSPHATE GLYCOSYLTRANSFERASE"/>
    <property type="match status" value="1"/>
</dbReference>
<protein>
    <submittedName>
        <fullName evidence="5">Glycosyltransferase family 4 protein</fullName>
    </submittedName>
</protein>
<dbReference type="EMBL" id="CP040449">
    <property type="protein sequence ID" value="QFI56771.1"/>
    <property type="molecule type" value="Genomic_DNA"/>
</dbReference>
<evidence type="ECO:0000256" key="1">
    <source>
        <dbReference type="ARBA" id="ARBA00022676"/>
    </source>
</evidence>
<evidence type="ECO:0000259" key="3">
    <source>
        <dbReference type="Pfam" id="PF00534"/>
    </source>
</evidence>
<dbReference type="InterPro" id="IPR028098">
    <property type="entry name" value="Glyco_trans_4-like_N"/>
</dbReference>
<feature type="domain" description="Glycosyltransferase subfamily 4-like N-terminal" evidence="4">
    <location>
        <begin position="8"/>
        <end position="140"/>
    </location>
</feature>
<accession>A0A5J6X2M2</accession>
<gene>
    <name evidence="5" type="ORF">FE240_16715</name>
</gene>
<evidence type="ECO:0000313" key="5">
    <source>
        <dbReference type="EMBL" id="QFI56771.1"/>
    </source>
</evidence>
<keyword evidence="2 5" id="KW-0808">Transferase</keyword>
<feature type="domain" description="Glycosyl transferase family 1" evidence="3">
    <location>
        <begin position="156"/>
        <end position="324"/>
    </location>
</feature>
<dbReference type="GO" id="GO:0016757">
    <property type="term" value="F:glycosyltransferase activity"/>
    <property type="evidence" value="ECO:0007669"/>
    <property type="project" value="UniProtKB-KW"/>
</dbReference>
<dbReference type="InterPro" id="IPR001296">
    <property type="entry name" value="Glyco_trans_1"/>
</dbReference>
<reference evidence="5 6" key="1">
    <citation type="submission" date="2019-05" db="EMBL/GenBank/DDBJ databases">
        <title>OXA-830, a novel chromosomally encoded expanded-spectrum class D beta-lactamase in Aeromonas simiae.</title>
        <authorList>
            <person name="Zhou W."/>
            <person name="Chen Q."/>
        </authorList>
    </citation>
    <scope>NUCLEOTIDE SEQUENCE [LARGE SCALE GENOMIC DNA]</scope>
    <source>
        <strain evidence="5 6">A6</strain>
    </source>
</reference>
<dbReference type="PANTHER" id="PTHR12526">
    <property type="entry name" value="GLYCOSYLTRANSFERASE"/>
    <property type="match status" value="1"/>
</dbReference>
<dbReference type="GO" id="GO:1901135">
    <property type="term" value="P:carbohydrate derivative metabolic process"/>
    <property type="evidence" value="ECO:0007669"/>
    <property type="project" value="UniProtKB-ARBA"/>
</dbReference>
<dbReference type="AlphaFoldDB" id="A0A5J6X2M2"/>
<dbReference type="Gene3D" id="3.40.50.2000">
    <property type="entry name" value="Glycogen Phosphorylase B"/>
    <property type="match status" value="2"/>
</dbReference>
<dbReference type="Proteomes" id="UP000594034">
    <property type="component" value="Chromosome"/>
</dbReference>
<dbReference type="SUPFAM" id="SSF53756">
    <property type="entry name" value="UDP-Glycosyltransferase/glycogen phosphorylase"/>
    <property type="match status" value="1"/>
</dbReference>
<dbReference type="CDD" id="cd03801">
    <property type="entry name" value="GT4_PimA-like"/>
    <property type="match status" value="1"/>
</dbReference>
<evidence type="ECO:0000259" key="4">
    <source>
        <dbReference type="Pfam" id="PF13439"/>
    </source>
</evidence>
<dbReference type="Pfam" id="PF00534">
    <property type="entry name" value="Glycos_transf_1"/>
    <property type="match status" value="1"/>
</dbReference>
<dbReference type="Pfam" id="PF13439">
    <property type="entry name" value="Glyco_transf_4"/>
    <property type="match status" value="1"/>
</dbReference>
<name>A0A5J6X2M2_9GAMM</name>
<proteinExistence type="predicted"/>